<organism evidence="1 2">
    <name type="scientific">Prunus yedoensis var. nudiflora</name>
    <dbReference type="NCBI Taxonomy" id="2094558"/>
    <lineage>
        <taxon>Eukaryota</taxon>
        <taxon>Viridiplantae</taxon>
        <taxon>Streptophyta</taxon>
        <taxon>Embryophyta</taxon>
        <taxon>Tracheophyta</taxon>
        <taxon>Spermatophyta</taxon>
        <taxon>Magnoliopsida</taxon>
        <taxon>eudicotyledons</taxon>
        <taxon>Gunneridae</taxon>
        <taxon>Pentapetalae</taxon>
        <taxon>rosids</taxon>
        <taxon>fabids</taxon>
        <taxon>Rosales</taxon>
        <taxon>Rosaceae</taxon>
        <taxon>Amygdaloideae</taxon>
        <taxon>Amygdaleae</taxon>
        <taxon>Prunus</taxon>
    </lineage>
</organism>
<reference evidence="1 2" key="1">
    <citation type="submission" date="2018-02" db="EMBL/GenBank/DDBJ databases">
        <title>Draft genome of wild Prunus yedoensis var. nudiflora.</title>
        <authorList>
            <person name="Baek S."/>
            <person name="Kim J.-H."/>
            <person name="Choi K."/>
            <person name="Kim G.-B."/>
            <person name="Cho A."/>
            <person name="Jang H."/>
            <person name="Shin C.-H."/>
            <person name="Yu H.-J."/>
            <person name="Mun J.-H."/>
        </authorList>
    </citation>
    <scope>NUCLEOTIDE SEQUENCE [LARGE SCALE GENOMIC DNA]</scope>
    <source>
        <strain evidence="2">cv. Jeju island</strain>
        <tissue evidence="1">Leaf</tissue>
    </source>
</reference>
<keyword evidence="2" id="KW-1185">Reference proteome</keyword>
<dbReference type="Proteomes" id="UP000250321">
    <property type="component" value="Unassembled WGS sequence"/>
</dbReference>
<accession>A0A314ZZ58</accession>
<evidence type="ECO:0000313" key="1">
    <source>
        <dbReference type="EMBL" id="PQQ07066.1"/>
    </source>
</evidence>
<dbReference type="AlphaFoldDB" id="A0A314ZZ58"/>
<proteinExistence type="predicted"/>
<comment type="caution">
    <text evidence="1">The sequence shown here is derived from an EMBL/GenBank/DDBJ whole genome shotgun (WGS) entry which is preliminary data.</text>
</comment>
<sequence length="103" mass="11439">MPSLSACRLRLCAPTEGTTSSGTDSILQRQLMVLGGQTFQWSFRICIHNECEGVNCSIKAQGSRLLMKDARPPYLLNGPIDFSDARENSTCNFSLLIEYRYGS</sequence>
<gene>
    <name evidence="1" type="ORF">Pyn_10669</name>
</gene>
<name>A0A314ZZ58_PRUYE</name>
<evidence type="ECO:0000313" key="2">
    <source>
        <dbReference type="Proteomes" id="UP000250321"/>
    </source>
</evidence>
<dbReference type="EMBL" id="PJQY01000899">
    <property type="protein sequence ID" value="PQQ07066.1"/>
    <property type="molecule type" value="Genomic_DNA"/>
</dbReference>
<protein>
    <submittedName>
        <fullName evidence="1">Uncharacterized protein</fullName>
    </submittedName>
</protein>